<protein>
    <submittedName>
        <fullName evidence="1">Uncharacterized protein</fullName>
    </submittedName>
</protein>
<accession>A0A5P8PH60</accession>
<organism evidence="1 2">
    <name type="scientific">Serratia phage Muldoon</name>
    <dbReference type="NCBI Taxonomy" id="2601678"/>
    <lineage>
        <taxon>Viruses</taxon>
        <taxon>Duplodnaviria</taxon>
        <taxon>Heunggongvirae</taxon>
        <taxon>Uroviricota</taxon>
        <taxon>Caudoviricetes</taxon>
        <taxon>Muldoonvirus</taxon>
        <taxon>Muldoonvirus muldoon</taxon>
    </lineage>
</organism>
<dbReference type="Proteomes" id="UP000326777">
    <property type="component" value="Genome"/>
</dbReference>
<keyword evidence="2" id="KW-1185">Reference proteome</keyword>
<evidence type="ECO:0000313" key="2">
    <source>
        <dbReference type="Proteomes" id="UP000326777"/>
    </source>
</evidence>
<reference evidence="2" key="1">
    <citation type="submission" date="2019-06" db="EMBL/GenBank/DDBJ databases">
        <title>Complete genome sequence of Serratia marcescens phage Muldoon.</title>
        <authorList>
            <person name="Campbell S."/>
            <person name="Atkinson C."/>
            <person name="Moreland R."/>
            <person name="Liu M."/>
            <person name="Ramsey J."/>
            <person name="Leavitt J."/>
        </authorList>
    </citation>
    <scope>NUCLEOTIDE SEQUENCE [LARGE SCALE GENOMIC DNA]</scope>
</reference>
<dbReference type="EMBL" id="MN095771">
    <property type="protein sequence ID" value="QFR56042.1"/>
    <property type="molecule type" value="Genomic_DNA"/>
</dbReference>
<name>A0A5P8PH60_9CAUD</name>
<gene>
    <name evidence="1" type="ORF">CPT_Muldoon_087</name>
</gene>
<evidence type="ECO:0000313" key="1">
    <source>
        <dbReference type="EMBL" id="QFR56042.1"/>
    </source>
</evidence>
<proteinExistence type="predicted"/>
<sequence>MKDSIQKTFKAPYIGIWPIGQVPEQEITVQILDDGVVLSGQWPDEFIDMDPSIAREIAQYILDNVPCKSKS</sequence>